<accession>A0A8S4PS05</accession>
<keyword evidence="7" id="KW-0325">Glycoprotein</keyword>
<comment type="caution">
    <text evidence="10">The sequence shown here is derived from an EMBL/GenBank/DDBJ whole genome shotgun (WGS) entry which is preliminary data.</text>
</comment>
<keyword evidence="4 9" id="KW-1133">Transmembrane helix</keyword>
<keyword evidence="11" id="KW-1185">Reference proteome</keyword>
<evidence type="ECO:0000313" key="11">
    <source>
        <dbReference type="Proteomes" id="UP000749559"/>
    </source>
</evidence>
<evidence type="ECO:0000256" key="8">
    <source>
        <dbReference type="ARBA" id="ARBA00023303"/>
    </source>
</evidence>
<keyword evidence="2" id="KW-0813">Transport</keyword>
<reference evidence="10" key="1">
    <citation type="submission" date="2022-03" db="EMBL/GenBank/DDBJ databases">
        <authorList>
            <person name="Martin C."/>
        </authorList>
    </citation>
    <scope>NUCLEOTIDE SEQUENCE</scope>
</reference>
<dbReference type="GO" id="GO:0015459">
    <property type="term" value="F:potassium channel regulator activity"/>
    <property type="evidence" value="ECO:0007669"/>
    <property type="project" value="TreeGrafter"/>
</dbReference>
<sequence length="217" mass="24817">MCLLDKDCRRLLLECSACVSFGACVVLVVMVIGFAPPYLRGSSFVETVCVVISTTMHHGMPCKCGRWYEMDRVPCIQIIVTYHRHDTGLVHNVTLHKEYTERGCSVSVQEQCSYGVCTHDIPKDTHALELFQFYYGVVGRGFRCYYDPNLDRHAAYLDKPNPRTVIHMVAWPTGFLLAALSVCAFMLVSHARTRWRLCMWYTEPDIDDDTKSIEFIT</sequence>
<dbReference type="EMBL" id="CAIIXF020000010">
    <property type="protein sequence ID" value="CAH1796818.1"/>
    <property type="molecule type" value="Genomic_DNA"/>
</dbReference>
<evidence type="ECO:0000256" key="4">
    <source>
        <dbReference type="ARBA" id="ARBA00022989"/>
    </source>
</evidence>
<evidence type="ECO:0000313" key="10">
    <source>
        <dbReference type="EMBL" id="CAH1796818.1"/>
    </source>
</evidence>
<evidence type="ECO:0000256" key="2">
    <source>
        <dbReference type="ARBA" id="ARBA00022448"/>
    </source>
</evidence>
<dbReference type="AlphaFoldDB" id="A0A8S4PS05"/>
<dbReference type="Pfam" id="PF03185">
    <property type="entry name" value="CaKB"/>
    <property type="match status" value="1"/>
</dbReference>
<evidence type="ECO:0000256" key="9">
    <source>
        <dbReference type="SAM" id="Phobius"/>
    </source>
</evidence>
<feature type="transmembrane region" description="Helical" evidence="9">
    <location>
        <begin position="12"/>
        <end position="35"/>
    </location>
</feature>
<keyword evidence="8" id="KW-0407">Ion channel</keyword>
<protein>
    <submittedName>
        <fullName evidence="10">Uncharacterized protein</fullName>
    </submittedName>
</protein>
<proteinExistence type="predicted"/>
<dbReference type="PANTHER" id="PTHR10258:SF8">
    <property type="entry name" value="CALCIUM-ACTIVATED POTASSIUM CHANNEL BK ALPHA SUBUNIT DOMAIN-CONTAINING PROTEIN"/>
    <property type="match status" value="1"/>
</dbReference>
<evidence type="ECO:0000256" key="5">
    <source>
        <dbReference type="ARBA" id="ARBA00023065"/>
    </source>
</evidence>
<evidence type="ECO:0000256" key="1">
    <source>
        <dbReference type="ARBA" id="ARBA00004141"/>
    </source>
</evidence>
<dbReference type="GO" id="GO:0015269">
    <property type="term" value="F:calcium-activated potassium channel activity"/>
    <property type="evidence" value="ECO:0007669"/>
    <property type="project" value="InterPro"/>
</dbReference>
<dbReference type="GO" id="GO:0005513">
    <property type="term" value="P:detection of calcium ion"/>
    <property type="evidence" value="ECO:0007669"/>
    <property type="project" value="TreeGrafter"/>
</dbReference>
<keyword evidence="5" id="KW-0406">Ion transport</keyword>
<feature type="transmembrane region" description="Helical" evidence="9">
    <location>
        <begin position="169"/>
        <end position="189"/>
    </location>
</feature>
<comment type="subcellular location">
    <subcellularLocation>
        <location evidence="1">Membrane</location>
        <topology evidence="1">Multi-pass membrane protein</topology>
    </subcellularLocation>
</comment>
<dbReference type="Proteomes" id="UP000749559">
    <property type="component" value="Unassembled WGS sequence"/>
</dbReference>
<organism evidence="10 11">
    <name type="scientific">Owenia fusiformis</name>
    <name type="common">Polychaete worm</name>
    <dbReference type="NCBI Taxonomy" id="6347"/>
    <lineage>
        <taxon>Eukaryota</taxon>
        <taxon>Metazoa</taxon>
        <taxon>Spiralia</taxon>
        <taxon>Lophotrochozoa</taxon>
        <taxon>Annelida</taxon>
        <taxon>Polychaeta</taxon>
        <taxon>Sedentaria</taxon>
        <taxon>Canalipalpata</taxon>
        <taxon>Sabellida</taxon>
        <taxon>Oweniida</taxon>
        <taxon>Oweniidae</taxon>
        <taxon>Owenia</taxon>
    </lineage>
</organism>
<keyword evidence="6 9" id="KW-0472">Membrane</keyword>
<dbReference type="GO" id="GO:0008076">
    <property type="term" value="C:voltage-gated potassium channel complex"/>
    <property type="evidence" value="ECO:0007669"/>
    <property type="project" value="TreeGrafter"/>
</dbReference>
<name>A0A8S4PS05_OWEFU</name>
<evidence type="ECO:0000256" key="6">
    <source>
        <dbReference type="ARBA" id="ARBA00023136"/>
    </source>
</evidence>
<keyword evidence="3 9" id="KW-0812">Transmembrane</keyword>
<evidence type="ECO:0000256" key="7">
    <source>
        <dbReference type="ARBA" id="ARBA00023180"/>
    </source>
</evidence>
<dbReference type="PANTHER" id="PTHR10258">
    <property type="entry name" value="CALCIUM-ACTIVATED POTASSIUM CHANNEL SUBUNIT BETA"/>
    <property type="match status" value="1"/>
</dbReference>
<evidence type="ECO:0000256" key="3">
    <source>
        <dbReference type="ARBA" id="ARBA00022692"/>
    </source>
</evidence>
<gene>
    <name evidence="10" type="ORF">OFUS_LOCUS21187</name>
</gene>
<dbReference type="InterPro" id="IPR003930">
    <property type="entry name" value="K_chnl_Ca-activ_BK_bsu"/>
</dbReference>